<dbReference type="InterPro" id="IPR043129">
    <property type="entry name" value="ATPase_NBD"/>
</dbReference>
<evidence type="ECO:0000313" key="5">
    <source>
        <dbReference type="Proteomes" id="UP001597362"/>
    </source>
</evidence>
<name>A0ABW4YHI5_9BACL</name>
<evidence type="ECO:0000256" key="3">
    <source>
        <dbReference type="ARBA" id="ARBA00022629"/>
    </source>
</evidence>
<comment type="similarity">
    <text evidence="2">Belongs to the ROK (NagC/XylR) family.</text>
</comment>
<evidence type="ECO:0000256" key="2">
    <source>
        <dbReference type="ARBA" id="ARBA00006479"/>
    </source>
</evidence>
<evidence type="ECO:0000313" key="4">
    <source>
        <dbReference type="EMBL" id="MFD2115147.1"/>
    </source>
</evidence>
<dbReference type="SUPFAM" id="SSF53067">
    <property type="entry name" value="Actin-like ATPase domain"/>
    <property type="match status" value="1"/>
</dbReference>
<gene>
    <name evidence="4" type="ORF">ACFSJH_05280</name>
</gene>
<protein>
    <submittedName>
        <fullName evidence="4">ROK family protein</fullName>
    </submittedName>
</protein>
<sequence length="398" mass="42966">MKNNTSYDQKGSKINIIQALLKNGPMSRIELTRFTNLSRATISATVAELMDSELVQETSSQYSTGGRPATLINLTPHSRVIVGADYSNQTWTLGAFDLLGNTVKEVTIPVSDSTIETVIQSLVTSLEHFIDQLVEKPIELIGLGMPGLVDVNRGVIVSASNIGWYNVEIVKKIKERMNWEVVAINRHRARGLAECRFGVGKDFGEIVYIGIGTGIAAGLFHNRQILFGAIGGAGELGHITVDPNGPWCPCGNNGCLQQLATSSAMEQELRRMLRSGKVSSIYPDSSYDLQLIKSADIGKGADEGDQLCMEVVEKAATYLGIAMANLINIVNPETIILGGTVPMESEYYIKVATDVMHRRALSPLNSNVQVLRASQNDLGGALGAANFALDQHVGTISF</sequence>
<reference evidence="5" key="1">
    <citation type="journal article" date="2019" name="Int. J. Syst. Evol. Microbiol.">
        <title>The Global Catalogue of Microorganisms (GCM) 10K type strain sequencing project: providing services to taxonomists for standard genome sequencing and annotation.</title>
        <authorList>
            <consortium name="The Broad Institute Genomics Platform"/>
            <consortium name="The Broad Institute Genome Sequencing Center for Infectious Disease"/>
            <person name="Wu L."/>
            <person name="Ma J."/>
        </authorList>
    </citation>
    <scope>NUCLEOTIDE SEQUENCE [LARGE SCALE GENOMIC DNA]</scope>
    <source>
        <strain evidence="5">GH52</strain>
    </source>
</reference>
<dbReference type="Pfam" id="PF00480">
    <property type="entry name" value="ROK"/>
    <property type="match status" value="1"/>
</dbReference>
<dbReference type="PANTHER" id="PTHR18964">
    <property type="entry name" value="ROK (REPRESSOR, ORF, KINASE) FAMILY"/>
    <property type="match status" value="1"/>
</dbReference>
<dbReference type="InterPro" id="IPR036390">
    <property type="entry name" value="WH_DNA-bd_sf"/>
</dbReference>
<dbReference type="Pfam" id="PF13412">
    <property type="entry name" value="HTH_24"/>
    <property type="match status" value="1"/>
</dbReference>
<comment type="function">
    <text evidence="1">Transcriptional repressor of xylose-utilizing enzymes.</text>
</comment>
<keyword evidence="3" id="KW-0859">Xylose metabolism</keyword>
<dbReference type="RefSeq" id="WP_377770172.1">
    <property type="nucleotide sequence ID" value="NZ_JBHUHO010000013.1"/>
</dbReference>
<dbReference type="EMBL" id="JBHUHO010000013">
    <property type="protein sequence ID" value="MFD2115147.1"/>
    <property type="molecule type" value="Genomic_DNA"/>
</dbReference>
<dbReference type="InterPro" id="IPR000600">
    <property type="entry name" value="ROK"/>
</dbReference>
<dbReference type="SUPFAM" id="SSF46785">
    <property type="entry name" value="Winged helix' DNA-binding domain"/>
    <property type="match status" value="1"/>
</dbReference>
<comment type="caution">
    <text evidence="4">The sequence shown here is derived from an EMBL/GenBank/DDBJ whole genome shotgun (WGS) entry which is preliminary data.</text>
</comment>
<proteinExistence type="inferred from homology"/>
<organism evidence="4 5">
    <name type="scientific">Paenibacillus yanchengensis</name>
    <dbReference type="NCBI Taxonomy" id="2035833"/>
    <lineage>
        <taxon>Bacteria</taxon>
        <taxon>Bacillati</taxon>
        <taxon>Bacillota</taxon>
        <taxon>Bacilli</taxon>
        <taxon>Bacillales</taxon>
        <taxon>Paenibacillaceae</taxon>
        <taxon>Paenibacillus</taxon>
    </lineage>
</organism>
<dbReference type="Gene3D" id="1.10.10.10">
    <property type="entry name" value="Winged helix-like DNA-binding domain superfamily/Winged helix DNA-binding domain"/>
    <property type="match status" value="1"/>
</dbReference>
<dbReference type="InterPro" id="IPR036388">
    <property type="entry name" value="WH-like_DNA-bd_sf"/>
</dbReference>
<dbReference type="Gene3D" id="3.30.420.40">
    <property type="match status" value="2"/>
</dbReference>
<keyword evidence="3" id="KW-0119">Carbohydrate metabolism</keyword>
<accession>A0ABW4YHI5</accession>
<dbReference type="Proteomes" id="UP001597362">
    <property type="component" value="Unassembled WGS sequence"/>
</dbReference>
<dbReference type="PANTHER" id="PTHR18964:SF149">
    <property type="entry name" value="BIFUNCTIONAL UDP-N-ACETYLGLUCOSAMINE 2-EPIMERASE_N-ACETYLMANNOSAMINE KINASE"/>
    <property type="match status" value="1"/>
</dbReference>
<evidence type="ECO:0000256" key="1">
    <source>
        <dbReference type="ARBA" id="ARBA00002486"/>
    </source>
</evidence>
<keyword evidence="5" id="KW-1185">Reference proteome</keyword>